<dbReference type="InterPro" id="IPR003423">
    <property type="entry name" value="OMP_efflux"/>
</dbReference>
<proteinExistence type="inferred from homology"/>
<dbReference type="InterPro" id="IPR010131">
    <property type="entry name" value="MdtP/NodT-like"/>
</dbReference>
<dbReference type="GO" id="GO:0015562">
    <property type="term" value="F:efflux transmembrane transporter activity"/>
    <property type="evidence" value="ECO:0007669"/>
    <property type="project" value="InterPro"/>
</dbReference>
<dbReference type="SUPFAM" id="SSF56954">
    <property type="entry name" value="Outer membrane efflux proteins (OEP)"/>
    <property type="match status" value="1"/>
</dbReference>
<dbReference type="eggNOG" id="COG1538">
    <property type="taxonomic scope" value="Bacteria"/>
</dbReference>
<keyword evidence="2" id="KW-0449">Lipoprotein</keyword>
<organism evidence="2 3">
    <name type="scientific">Methylophaga frappieri (strain ATCC BAA-2434 / DSM 25690 / JAM7)</name>
    <dbReference type="NCBI Taxonomy" id="754477"/>
    <lineage>
        <taxon>Bacteria</taxon>
        <taxon>Pseudomonadati</taxon>
        <taxon>Pseudomonadota</taxon>
        <taxon>Gammaproteobacteria</taxon>
        <taxon>Thiotrichales</taxon>
        <taxon>Piscirickettsiaceae</taxon>
        <taxon>Methylophaga</taxon>
    </lineage>
</organism>
<sequence>MILPACRNHLYSGLLLLLLSACQTVPKQPDYAAITTQQIAAVSPWQNHTAASEVGNLNTLIDAPEVYKLIDLALHNNPSLRQTLLTLEALEKQQNIARAQRLPLVTSGFSANRNKETNNQFTTNVNISWQADVWGQLADLEQAAELDVLQQTLLLQSARDTLAAEVMRNWITLITQQRAIDIEAQRLDSLQRTQTFILQRYQQGLGLLEDLDSARTAVASSEAQLESLHEAFRQQQLFMRTLLGQIDLPTFDNLPKNYPKVALPLAALPTQSLARRPDLQAAYIAIKSSQQRTVAAYKDILPELSFQAILQDVASSPRAALFESPVWSLLGQLTATLYDGGERRANAEIGELQTEIAYESYRDQLLIAVTEIEQALSNEQALVRQQAFVEKALASAENNLRQYQQGYQSGLRTILDLLTVQQQNFNLQSQRDDLIYQRLINRVNLGLALGLEIQA</sequence>
<dbReference type="HOGENOM" id="CLU_012817_13_1_6"/>
<dbReference type="Gene3D" id="1.20.1600.10">
    <property type="entry name" value="Outer membrane efflux proteins (OEP)"/>
    <property type="match status" value="1"/>
</dbReference>
<dbReference type="STRING" id="754477.Q7C_568"/>
<dbReference type="KEGG" id="mec:Q7C_568"/>
<evidence type="ECO:0000313" key="3">
    <source>
        <dbReference type="Proteomes" id="UP000009145"/>
    </source>
</evidence>
<dbReference type="PROSITE" id="PS51257">
    <property type="entry name" value="PROKAR_LIPOPROTEIN"/>
    <property type="match status" value="1"/>
</dbReference>
<evidence type="ECO:0000256" key="1">
    <source>
        <dbReference type="ARBA" id="ARBA00007613"/>
    </source>
</evidence>
<name>I1YFP8_METFJ</name>
<gene>
    <name evidence="2" type="ordered locus">Q7C_568</name>
</gene>
<dbReference type="Proteomes" id="UP000009145">
    <property type="component" value="Chromosome"/>
</dbReference>
<protein>
    <submittedName>
        <fullName evidence="2">RND efflux system, outer membrane lipoprotein, NodT family</fullName>
    </submittedName>
</protein>
<dbReference type="PANTHER" id="PTHR30203:SF29">
    <property type="entry name" value="PROTEIN CYAE"/>
    <property type="match status" value="1"/>
</dbReference>
<dbReference type="PANTHER" id="PTHR30203">
    <property type="entry name" value="OUTER MEMBRANE CATION EFFLUX PROTEIN"/>
    <property type="match status" value="1"/>
</dbReference>
<accession>I1YFP8</accession>
<dbReference type="Pfam" id="PF02321">
    <property type="entry name" value="OEP"/>
    <property type="match status" value="2"/>
</dbReference>
<dbReference type="Gene3D" id="2.20.200.10">
    <property type="entry name" value="Outer membrane efflux proteins (OEP)"/>
    <property type="match status" value="1"/>
</dbReference>
<dbReference type="EMBL" id="CP003380">
    <property type="protein sequence ID" value="AFJ01741.1"/>
    <property type="molecule type" value="Genomic_DNA"/>
</dbReference>
<reference evidence="2 3" key="1">
    <citation type="journal article" date="2012" name="J. Bacteriol.">
        <title>Complete genome sequences of Methylophaga sp. strain JAM1 and Methylophaga sp. strain JAM7.</title>
        <authorList>
            <person name="Villeneuve C."/>
            <person name="Martineau C."/>
            <person name="Mauffrey F."/>
            <person name="Villemur R."/>
        </authorList>
    </citation>
    <scope>NUCLEOTIDE SEQUENCE [LARGE SCALE GENOMIC DNA]</scope>
    <source>
        <strain evidence="2 3">JAM7</strain>
    </source>
</reference>
<dbReference type="AlphaFoldDB" id="I1YFP8"/>
<comment type="similarity">
    <text evidence="1">Belongs to the outer membrane factor (OMF) (TC 1.B.17) family.</text>
</comment>
<keyword evidence="3" id="KW-1185">Reference proteome</keyword>
<dbReference type="PATRIC" id="fig|754477.3.peg.562"/>
<dbReference type="OrthoDB" id="9770517at2"/>
<evidence type="ECO:0000313" key="2">
    <source>
        <dbReference type="EMBL" id="AFJ01741.1"/>
    </source>
</evidence>